<protein>
    <submittedName>
        <fullName evidence="2">Zeta toxin family protein</fullName>
    </submittedName>
</protein>
<organism evidence="1 3">
    <name type="scientific">Burkholderia aenigmatica</name>
    <dbReference type="NCBI Taxonomy" id="2015348"/>
    <lineage>
        <taxon>Bacteria</taxon>
        <taxon>Pseudomonadati</taxon>
        <taxon>Pseudomonadota</taxon>
        <taxon>Betaproteobacteria</taxon>
        <taxon>Burkholderiales</taxon>
        <taxon>Burkholderiaceae</taxon>
        <taxon>Burkholderia</taxon>
        <taxon>Burkholderia cepacia complex</taxon>
    </lineage>
</organism>
<sequence>MNNYVGSVQKLSGRAIKRIERVAETPSTILRDALLASTRKVNFGAYVDEWPDPIAQDILHSRDFSALVNRIHEIGVVTLEPLGGGASSVALKAGEDKVLRLGMGDLAIRPDIPEVLQTLASGTVGYLRYELTERADTESVSDADALRMREVLRTKGFDWGEMGVDNIGRIHGRVVVFDPGGITPIASRSSDVKPSVSRESNAEILTRLRWDAFQIGESLAYTGEAKCKTQ</sequence>
<dbReference type="EMBL" id="NKFA01000045">
    <property type="protein sequence ID" value="OXI31081.1"/>
    <property type="molecule type" value="Genomic_DNA"/>
</dbReference>
<accession>A0A228HLQ9</accession>
<dbReference type="Proteomes" id="UP000494261">
    <property type="component" value="Unassembled WGS sequence"/>
</dbReference>
<reference evidence="1" key="2">
    <citation type="submission" date="2017-06" db="EMBL/GenBank/DDBJ databases">
        <authorList>
            <person name="Kim H.J."/>
            <person name="Triplett B.A."/>
        </authorList>
    </citation>
    <scope>NUCLEOTIDE SEQUENCE [LARGE SCALE GENOMIC DNA]</scope>
    <source>
        <strain evidence="1">AU17325</strain>
    </source>
</reference>
<dbReference type="RefSeq" id="WP_089454704.1">
    <property type="nucleotide sequence ID" value="NZ_CABVQC010000021.1"/>
</dbReference>
<evidence type="ECO:0000313" key="3">
    <source>
        <dbReference type="Proteomes" id="UP000214600"/>
    </source>
</evidence>
<evidence type="ECO:0000313" key="4">
    <source>
        <dbReference type="Proteomes" id="UP000494261"/>
    </source>
</evidence>
<evidence type="ECO:0000313" key="1">
    <source>
        <dbReference type="EMBL" id="OXI31081.1"/>
    </source>
</evidence>
<proteinExistence type="predicted"/>
<dbReference type="AlphaFoldDB" id="A0A228HLQ9"/>
<reference evidence="2 4" key="4">
    <citation type="submission" date="2019-09" db="EMBL/GenBank/DDBJ databases">
        <authorList>
            <person name="Depoorter E."/>
        </authorList>
    </citation>
    <scope>NUCLEOTIDE SEQUENCE [LARGE SCALE GENOMIC DNA]</scope>
    <source>
        <strain evidence="2">LMG 13014</strain>
    </source>
</reference>
<reference evidence="1 3" key="3">
    <citation type="submission" date="2017-08" db="EMBL/GenBank/DDBJ databases">
        <title>WGS of novel Burkholderia cepaca complex species.</title>
        <authorList>
            <person name="Lipuma J."/>
            <person name="Spilker T."/>
        </authorList>
    </citation>
    <scope>NUCLEOTIDE SEQUENCE [LARGE SCALE GENOMIC DNA]</scope>
    <source>
        <strain evidence="1 3">AU17325</strain>
    </source>
</reference>
<gene>
    <name evidence="2" type="ORF">BLA13014_03412</name>
    <name evidence="1" type="ORF">CFB84_42550</name>
</gene>
<dbReference type="GeneID" id="99665059"/>
<dbReference type="OrthoDB" id="9792687at2"/>
<name>A0A228HLQ9_9BURK</name>
<dbReference type="Proteomes" id="UP000214600">
    <property type="component" value="Unassembled WGS sequence"/>
</dbReference>
<dbReference type="EMBL" id="CABVQC010000021">
    <property type="protein sequence ID" value="VWB74797.1"/>
    <property type="molecule type" value="Genomic_DNA"/>
</dbReference>
<reference evidence="3" key="1">
    <citation type="submission" date="2017-06" db="EMBL/GenBank/DDBJ databases">
        <authorList>
            <person name="LiPuma J."/>
            <person name="Spilker T."/>
        </authorList>
    </citation>
    <scope>NUCLEOTIDE SEQUENCE [LARGE SCALE GENOMIC DNA]</scope>
    <source>
        <strain evidence="3">AU17325</strain>
    </source>
</reference>
<evidence type="ECO:0000313" key="2">
    <source>
        <dbReference type="EMBL" id="VWB74797.1"/>
    </source>
</evidence>
<accession>A0A6P2M511</accession>